<evidence type="ECO:0000256" key="5">
    <source>
        <dbReference type="ARBA" id="ARBA00022833"/>
    </source>
</evidence>
<dbReference type="AlphaFoldDB" id="A0A914A4R2"/>
<feature type="domain" description="C2H2-type" evidence="9">
    <location>
        <begin position="197"/>
        <end position="219"/>
    </location>
</feature>
<keyword evidence="11" id="KW-1185">Reference proteome</keyword>
<keyword evidence="3" id="KW-0677">Repeat</keyword>
<name>A0A914A4R2_PATMI</name>
<dbReference type="GeneID" id="119729822"/>
<evidence type="ECO:0000313" key="10">
    <source>
        <dbReference type="EnsemblMetazoa" id="XP_038058539.1"/>
    </source>
</evidence>
<keyword evidence="2" id="KW-0479">Metal-binding</keyword>
<dbReference type="PROSITE" id="PS00028">
    <property type="entry name" value="ZINC_FINGER_C2H2_1"/>
    <property type="match status" value="3"/>
</dbReference>
<organism evidence="10 11">
    <name type="scientific">Patiria miniata</name>
    <name type="common">Bat star</name>
    <name type="synonym">Asterina miniata</name>
    <dbReference type="NCBI Taxonomy" id="46514"/>
    <lineage>
        <taxon>Eukaryota</taxon>
        <taxon>Metazoa</taxon>
        <taxon>Echinodermata</taxon>
        <taxon>Eleutherozoa</taxon>
        <taxon>Asterozoa</taxon>
        <taxon>Asteroidea</taxon>
        <taxon>Valvatacea</taxon>
        <taxon>Valvatida</taxon>
        <taxon>Asterinidae</taxon>
        <taxon>Patiria</taxon>
    </lineage>
</organism>
<dbReference type="Gene3D" id="3.30.160.60">
    <property type="entry name" value="Classic Zinc Finger"/>
    <property type="match status" value="2"/>
</dbReference>
<reference evidence="10" key="1">
    <citation type="submission" date="2022-11" db="UniProtKB">
        <authorList>
            <consortium name="EnsemblMetazoa"/>
        </authorList>
    </citation>
    <scope>IDENTIFICATION</scope>
</reference>
<dbReference type="Proteomes" id="UP000887568">
    <property type="component" value="Unplaced"/>
</dbReference>
<proteinExistence type="predicted"/>
<dbReference type="PANTHER" id="PTHR24376">
    <property type="entry name" value="ZINC FINGER PROTEIN"/>
    <property type="match status" value="1"/>
</dbReference>
<dbReference type="OMA" id="NESHVCE"/>
<sequence>MSLRASPRLRALGPKTPLPVVEPSSKKRKKGKKGKKKRKLDKYVCKTCSKEFRRLGRYENHYVLRKFTTLHELRKHQRLTKLAISNGEPNDHVPVKCKLCPFEINSRSEGRQHKRSHSSKRQKQRPYVCSHCKERFSQLTLLGVHERSQHCQTSNTSKDCPKCRHIFRTEADPEQDMPCRLQLIHQIHSYSKTTSVHACHVCGKKFNSSSNLGKHLATHFDFDLHKCDSCRMEFEDEQSLKEHNCSKKLEAPTKPILVVKFVSQPHGGANRAMMVQPVSTSDSTYGETNQPLSLVH</sequence>
<dbReference type="EnsemblMetazoa" id="XM_038202611.1">
    <property type="protein sequence ID" value="XP_038058539.1"/>
    <property type="gene ID" value="LOC119729822"/>
</dbReference>
<dbReference type="GO" id="GO:0000978">
    <property type="term" value="F:RNA polymerase II cis-regulatory region sequence-specific DNA binding"/>
    <property type="evidence" value="ECO:0007669"/>
    <property type="project" value="TreeGrafter"/>
</dbReference>
<evidence type="ECO:0000259" key="9">
    <source>
        <dbReference type="PROSITE" id="PS50157"/>
    </source>
</evidence>
<feature type="domain" description="C2H2-type" evidence="9">
    <location>
        <begin position="95"/>
        <end position="122"/>
    </location>
</feature>
<evidence type="ECO:0000313" key="11">
    <source>
        <dbReference type="Proteomes" id="UP000887568"/>
    </source>
</evidence>
<evidence type="ECO:0000256" key="7">
    <source>
        <dbReference type="PROSITE-ProRule" id="PRU00042"/>
    </source>
</evidence>
<evidence type="ECO:0000256" key="2">
    <source>
        <dbReference type="ARBA" id="ARBA00022723"/>
    </source>
</evidence>
<evidence type="ECO:0000256" key="4">
    <source>
        <dbReference type="ARBA" id="ARBA00022771"/>
    </source>
</evidence>
<keyword evidence="4 7" id="KW-0863">Zinc-finger</keyword>
<feature type="domain" description="C2H2-type" evidence="9">
    <location>
        <begin position="43"/>
        <end position="76"/>
    </location>
</feature>
<evidence type="ECO:0000256" key="6">
    <source>
        <dbReference type="ARBA" id="ARBA00023242"/>
    </source>
</evidence>
<accession>A0A914A4R2</accession>
<dbReference type="GO" id="GO:0001228">
    <property type="term" value="F:DNA-binding transcription activator activity, RNA polymerase II-specific"/>
    <property type="evidence" value="ECO:0007669"/>
    <property type="project" value="TreeGrafter"/>
</dbReference>
<dbReference type="GO" id="GO:0008270">
    <property type="term" value="F:zinc ion binding"/>
    <property type="evidence" value="ECO:0007669"/>
    <property type="project" value="UniProtKB-KW"/>
</dbReference>
<dbReference type="InterPro" id="IPR036236">
    <property type="entry name" value="Znf_C2H2_sf"/>
</dbReference>
<evidence type="ECO:0000256" key="8">
    <source>
        <dbReference type="SAM" id="MobiDB-lite"/>
    </source>
</evidence>
<dbReference type="GO" id="GO:0005634">
    <property type="term" value="C:nucleus"/>
    <property type="evidence" value="ECO:0007669"/>
    <property type="project" value="UniProtKB-SubCell"/>
</dbReference>
<feature type="domain" description="C2H2-type" evidence="9">
    <location>
        <begin position="127"/>
        <end position="150"/>
    </location>
</feature>
<keyword evidence="5" id="KW-0862">Zinc</keyword>
<dbReference type="SUPFAM" id="SSF57667">
    <property type="entry name" value="beta-beta-alpha zinc fingers"/>
    <property type="match status" value="2"/>
</dbReference>
<feature type="compositionally biased region" description="Basic residues" evidence="8">
    <location>
        <begin position="26"/>
        <end position="39"/>
    </location>
</feature>
<dbReference type="RefSeq" id="XP_038058539.1">
    <property type="nucleotide sequence ID" value="XM_038202611.1"/>
</dbReference>
<dbReference type="OrthoDB" id="10039931at2759"/>
<dbReference type="InterPro" id="IPR013087">
    <property type="entry name" value="Znf_C2H2_type"/>
</dbReference>
<protein>
    <recommendedName>
        <fullName evidence="9">C2H2-type domain-containing protein</fullName>
    </recommendedName>
</protein>
<feature type="region of interest" description="Disordered" evidence="8">
    <location>
        <begin position="1"/>
        <end position="39"/>
    </location>
</feature>
<evidence type="ECO:0000256" key="3">
    <source>
        <dbReference type="ARBA" id="ARBA00022737"/>
    </source>
</evidence>
<keyword evidence="6" id="KW-0539">Nucleus</keyword>
<evidence type="ECO:0000256" key="1">
    <source>
        <dbReference type="ARBA" id="ARBA00004123"/>
    </source>
</evidence>
<dbReference type="SMART" id="SM00355">
    <property type="entry name" value="ZnF_C2H2"/>
    <property type="match status" value="5"/>
</dbReference>
<dbReference type="PROSITE" id="PS50157">
    <property type="entry name" value="ZINC_FINGER_C2H2_2"/>
    <property type="match status" value="4"/>
</dbReference>
<dbReference type="Pfam" id="PF00096">
    <property type="entry name" value="zf-C2H2"/>
    <property type="match status" value="2"/>
</dbReference>
<comment type="subcellular location">
    <subcellularLocation>
        <location evidence="1">Nucleus</location>
    </subcellularLocation>
</comment>
<dbReference type="PANTHER" id="PTHR24376:SF235">
    <property type="entry name" value="C2H2-TYPE DOMAIN-CONTAINING PROTEIN"/>
    <property type="match status" value="1"/>
</dbReference>